<organism evidence="1 2">
    <name type="scientific">Oleoguttula mirabilis</name>
    <dbReference type="NCBI Taxonomy" id="1507867"/>
    <lineage>
        <taxon>Eukaryota</taxon>
        <taxon>Fungi</taxon>
        <taxon>Dikarya</taxon>
        <taxon>Ascomycota</taxon>
        <taxon>Pezizomycotina</taxon>
        <taxon>Dothideomycetes</taxon>
        <taxon>Dothideomycetidae</taxon>
        <taxon>Mycosphaerellales</taxon>
        <taxon>Teratosphaeriaceae</taxon>
        <taxon>Oleoguttula</taxon>
    </lineage>
</organism>
<proteinExistence type="predicted"/>
<dbReference type="Proteomes" id="UP001324427">
    <property type="component" value="Unassembled WGS sequence"/>
</dbReference>
<dbReference type="AlphaFoldDB" id="A0AAV9JBX0"/>
<evidence type="ECO:0000313" key="2">
    <source>
        <dbReference type="Proteomes" id="UP001324427"/>
    </source>
</evidence>
<evidence type="ECO:0000313" key="1">
    <source>
        <dbReference type="EMBL" id="KAK4542646.1"/>
    </source>
</evidence>
<gene>
    <name evidence="1" type="ORF">LTR36_006218</name>
</gene>
<dbReference type="CDD" id="cd12148">
    <property type="entry name" value="fungal_TF_MHR"/>
    <property type="match status" value="1"/>
</dbReference>
<comment type="caution">
    <text evidence="1">The sequence shown here is derived from an EMBL/GenBank/DDBJ whole genome shotgun (WGS) entry which is preliminary data.</text>
</comment>
<reference evidence="1 2" key="1">
    <citation type="submission" date="2021-11" db="EMBL/GenBank/DDBJ databases">
        <title>Black yeast isolated from Biological Soil Crust.</title>
        <authorList>
            <person name="Kurbessoian T."/>
        </authorList>
    </citation>
    <scope>NUCLEOTIDE SEQUENCE [LARGE SCALE GENOMIC DNA]</scope>
    <source>
        <strain evidence="1 2">CCFEE 5522</strain>
    </source>
</reference>
<sequence>MSARGDPVDDRAIWNEKINAIADFETYVQRLTEVLSPSADPLQRYTALCARQILHAMRILLHRPIYKSSICRPPPDDNFDVMEAATLLMENGLDKEDTTGSDRWFWYKWTPWYALAIVLAELCSRPWDPATDHSWSVAQICYSQCAQQVADGDTGMLWKPIARLMRRVKDIRAPAAAETAANLQQMSIHQYAYPEEAFSLLAAYQGTPAANPDLPPIAQPPYTLGYGPGGVLNANIDQALLQDQDFSQLATSGLLDTSEGMSWFNWENFMDDVSSYGNM</sequence>
<protein>
    <submittedName>
        <fullName evidence="1">Uncharacterized protein</fullName>
    </submittedName>
</protein>
<accession>A0AAV9JBX0</accession>
<dbReference type="EMBL" id="JAVFHQ010000039">
    <property type="protein sequence ID" value="KAK4542646.1"/>
    <property type="molecule type" value="Genomic_DNA"/>
</dbReference>
<keyword evidence="2" id="KW-1185">Reference proteome</keyword>
<name>A0AAV9JBX0_9PEZI</name>